<dbReference type="GO" id="GO:0015627">
    <property type="term" value="C:type II protein secretion system complex"/>
    <property type="evidence" value="ECO:0007669"/>
    <property type="project" value="InterPro"/>
</dbReference>
<gene>
    <name evidence="7" type="ORF">A3J05_00890</name>
</gene>
<sequence>MKQTTIARKLRNNLKGEGIKSRDGFTLIELLVVISIIGLLASVILISLNSARGKARDARRRADTRQLQTAIEFYPAPSRIPRSLLRG</sequence>
<protein>
    <recommendedName>
        <fullName evidence="9">Type II secretion system protein GspG C-terminal domain-containing protein</fullName>
    </recommendedName>
</protein>
<proteinExistence type="predicted"/>
<evidence type="ECO:0000256" key="6">
    <source>
        <dbReference type="SAM" id="Phobius"/>
    </source>
</evidence>
<dbReference type="Gene3D" id="3.30.700.10">
    <property type="entry name" value="Glycoprotein, Type 4 Pilin"/>
    <property type="match status" value="1"/>
</dbReference>
<evidence type="ECO:0000256" key="5">
    <source>
        <dbReference type="ARBA" id="ARBA00023136"/>
    </source>
</evidence>
<evidence type="ECO:0000256" key="3">
    <source>
        <dbReference type="ARBA" id="ARBA00022692"/>
    </source>
</evidence>
<dbReference type="EMBL" id="MFFF01000015">
    <property type="protein sequence ID" value="OGE99813.1"/>
    <property type="molecule type" value="Genomic_DNA"/>
</dbReference>
<dbReference type="SUPFAM" id="SSF54523">
    <property type="entry name" value="Pili subunits"/>
    <property type="match status" value="1"/>
</dbReference>
<dbReference type="InterPro" id="IPR012902">
    <property type="entry name" value="N_methyl_site"/>
</dbReference>
<dbReference type="InterPro" id="IPR045584">
    <property type="entry name" value="Pilin-like"/>
</dbReference>
<dbReference type="PANTHER" id="PTHR30093">
    <property type="entry name" value="GENERAL SECRETION PATHWAY PROTEIN G"/>
    <property type="match status" value="1"/>
</dbReference>
<reference evidence="7 8" key="1">
    <citation type="journal article" date="2016" name="Nat. Commun.">
        <title>Thousands of microbial genomes shed light on interconnected biogeochemical processes in an aquifer system.</title>
        <authorList>
            <person name="Anantharaman K."/>
            <person name="Brown C.T."/>
            <person name="Hug L.A."/>
            <person name="Sharon I."/>
            <person name="Castelle C.J."/>
            <person name="Probst A.J."/>
            <person name="Thomas B.C."/>
            <person name="Singh A."/>
            <person name="Wilkins M.J."/>
            <person name="Karaoz U."/>
            <person name="Brodie E.L."/>
            <person name="Williams K.H."/>
            <person name="Hubbard S.S."/>
            <person name="Banfield J.F."/>
        </authorList>
    </citation>
    <scope>NUCLEOTIDE SEQUENCE [LARGE SCALE GENOMIC DNA]</scope>
</reference>
<evidence type="ECO:0000256" key="1">
    <source>
        <dbReference type="ARBA" id="ARBA00004167"/>
    </source>
</evidence>
<evidence type="ECO:0000313" key="7">
    <source>
        <dbReference type="EMBL" id="OGE99813.1"/>
    </source>
</evidence>
<evidence type="ECO:0000313" key="8">
    <source>
        <dbReference type="Proteomes" id="UP000177235"/>
    </source>
</evidence>
<organism evidence="7 8">
    <name type="scientific">Candidatus Doudnabacteria bacterium RIFCSPLOWO2_02_FULL_48_13</name>
    <dbReference type="NCBI Taxonomy" id="1817845"/>
    <lineage>
        <taxon>Bacteria</taxon>
        <taxon>Candidatus Doudnaibacteriota</taxon>
    </lineage>
</organism>
<feature type="transmembrane region" description="Helical" evidence="6">
    <location>
        <begin position="30"/>
        <end position="51"/>
    </location>
</feature>
<dbReference type="InterPro" id="IPR000983">
    <property type="entry name" value="Bac_GSPG_pilin"/>
</dbReference>
<keyword evidence="5 6" id="KW-0472">Membrane</keyword>
<dbReference type="Proteomes" id="UP000177235">
    <property type="component" value="Unassembled WGS sequence"/>
</dbReference>
<dbReference type="PANTHER" id="PTHR30093:SF44">
    <property type="entry name" value="TYPE II SECRETION SYSTEM CORE PROTEIN G"/>
    <property type="match status" value="1"/>
</dbReference>
<keyword evidence="2" id="KW-0488">Methylation</keyword>
<keyword evidence="4 6" id="KW-1133">Transmembrane helix</keyword>
<comment type="caution">
    <text evidence="7">The sequence shown here is derived from an EMBL/GenBank/DDBJ whole genome shotgun (WGS) entry which is preliminary data.</text>
</comment>
<dbReference type="Pfam" id="PF07963">
    <property type="entry name" value="N_methyl"/>
    <property type="match status" value="1"/>
</dbReference>
<dbReference type="PRINTS" id="PR00813">
    <property type="entry name" value="BCTERIALGSPG"/>
</dbReference>
<accession>A0A1F5QC79</accession>
<name>A0A1F5QC79_9BACT</name>
<evidence type="ECO:0000256" key="2">
    <source>
        <dbReference type="ARBA" id="ARBA00022481"/>
    </source>
</evidence>
<keyword evidence="3 6" id="KW-0812">Transmembrane</keyword>
<dbReference type="GO" id="GO:0016020">
    <property type="term" value="C:membrane"/>
    <property type="evidence" value="ECO:0007669"/>
    <property type="project" value="UniProtKB-SubCell"/>
</dbReference>
<evidence type="ECO:0000256" key="4">
    <source>
        <dbReference type="ARBA" id="ARBA00022989"/>
    </source>
</evidence>
<dbReference type="AlphaFoldDB" id="A0A1F5QC79"/>
<dbReference type="GO" id="GO:0015628">
    <property type="term" value="P:protein secretion by the type II secretion system"/>
    <property type="evidence" value="ECO:0007669"/>
    <property type="project" value="InterPro"/>
</dbReference>
<evidence type="ECO:0008006" key="9">
    <source>
        <dbReference type="Google" id="ProtNLM"/>
    </source>
</evidence>
<dbReference type="NCBIfam" id="TIGR02532">
    <property type="entry name" value="IV_pilin_GFxxxE"/>
    <property type="match status" value="1"/>
</dbReference>
<comment type="subcellular location">
    <subcellularLocation>
        <location evidence="1">Membrane</location>
        <topology evidence="1">Single-pass membrane protein</topology>
    </subcellularLocation>
</comment>